<dbReference type="EMBL" id="JBCLUF010000004">
    <property type="protein sequence ID" value="MEY8661604.1"/>
    <property type="molecule type" value="Genomic_DNA"/>
</dbReference>
<dbReference type="Proteomes" id="UP001565236">
    <property type="component" value="Unassembled WGS sequence"/>
</dbReference>
<sequence>MKEKHTVHVLGMKGACCAAKVKESLSKLVEDVKVDLKKGTAEYIGDETIDHLNDTLEGTPYSVTAETSAKLK</sequence>
<dbReference type="Gene3D" id="3.30.70.100">
    <property type="match status" value="1"/>
</dbReference>
<keyword evidence="3" id="KW-1185">Reference proteome</keyword>
<dbReference type="RefSeq" id="WP_369940580.1">
    <property type="nucleotide sequence ID" value="NZ_JBCLUF010000004.1"/>
</dbReference>
<protein>
    <submittedName>
        <fullName evidence="2">Heavy-metal-associated domain-containing protein</fullName>
    </submittedName>
</protein>
<evidence type="ECO:0000313" key="3">
    <source>
        <dbReference type="Proteomes" id="UP001565236"/>
    </source>
</evidence>
<accession>A0ABV4DR42</accession>
<evidence type="ECO:0000313" key="2">
    <source>
        <dbReference type="EMBL" id="MEY8661604.1"/>
    </source>
</evidence>
<evidence type="ECO:0000259" key="1">
    <source>
        <dbReference type="Pfam" id="PF00403"/>
    </source>
</evidence>
<name>A0ABV4DR42_9LACO</name>
<feature type="domain" description="HMA" evidence="1">
    <location>
        <begin position="6"/>
        <end position="61"/>
    </location>
</feature>
<dbReference type="Pfam" id="PF00403">
    <property type="entry name" value="HMA"/>
    <property type="match status" value="1"/>
</dbReference>
<dbReference type="InterPro" id="IPR036163">
    <property type="entry name" value="HMA_dom_sf"/>
</dbReference>
<dbReference type="SUPFAM" id="SSF55008">
    <property type="entry name" value="HMA, heavy metal-associated domain"/>
    <property type="match status" value="1"/>
</dbReference>
<organism evidence="2 3">
    <name type="scientific">Ligilactobacillus faecis</name>
    <dbReference type="NCBI Taxonomy" id="762833"/>
    <lineage>
        <taxon>Bacteria</taxon>
        <taxon>Bacillati</taxon>
        <taxon>Bacillota</taxon>
        <taxon>Bacilli</taxon>
        <taxon>Lactobacillales</taxon>
        <taxon>Lactobacillaceae</taxon>
        <taxon>Ligilactobacillus</taxon>
    </lineage>
</organism>
<dbReference type="InterPro" id="IPR006121">
    <property type="entry name" value="HMA_dom"/>
</dbReference>
<reference evidence="2 3" key="1">
    <citation type="submission" date="2024-03" db="EMBL/GenBank/DDBJ databases">
        <title>Mouse gut bacterial collection (mGBC) of GemPharmatech.</title>
        <authorList>
            <person name="He Y."/>
            <person name="Dong L."/>
            <person name="Wu D."/>
            <person name="Gao X."/>
            <person name="Lin Z."/>
        </authorList>
    </citation>
    <scope>NUCLEOTIDE SEQUENCE [LARGE SCALE GENOMIC DNA]</scope>
    <source>
        <strain evidence="2 3">15-30</strain>
    </source>
</reference>
<proteinExistence type="predicted"/>
<gene>
    <name evidence="2" type="ORF">AALT52_01655</name>
</gene>
<dbReference type="CDD" id="cd00371">
    <property type="entry name" value="HMA"/>
    <property type="match status" value="1"/>
</dbReference>
<comment type="caution">
    <text evidence="2">The sequence shown here is derived from an EMBL/GenBank/DDBJ whole genome shotgun (WGS) entry which is preliminary data.</text>
</comment>